<organism evidence="1 2">
    <name type="scientific">Azospira oryzae (strain ATCC BAA-33 / DSM 13638 / PS)</name>
    <name type="common">Dechlorosoma suillum</name>
    <dbReference type="NCBI Taxonomy" id="640081"/>
    <lineage>
        <taxon>Bacteria</taxon>
        <taxon>Pseudomonadati</taxon>
        <taxon>Pseudomonadota</taxon>
        <taxon>Betaproteobacteria</taxon>
        <taxon>Rhodocyclales</taxon>
        <taxon>Rhodocyclaceae</taxon>
        <taxon>Azospira</taxon>
    </lineage>
</organism>
<evidence type="ECO:0000313" key="2">
    <source>
        <dbReference type="Proteomes" id="UP000005633"/>
    </source>
</evidence>
<dbReference type="KEGG" id="dsu:Dsui_0074"/>
<dbReference type="Proteomes" id="UP000005633">
    <property type="component" value="Chromosome"/>
</dbReference>
<protein>
    <recommendedName>
        <fullName evidence="3">Capsule polysaccharide biosynthesis protein</fullName>
    </recommendedName>
</protein>
<evidence type="ECO:0008006" key="3">
    <source>
        <dbReference type="Google" id="ProtNLM"/>
    </source>
</evidence>
<sequence length="494" mass="58015">MASCHVAYSYLANVLSEDGGAEIWAYYPRPLNGWLQRLLFRLRAWLGSGSFGIYASFGVGRFLAIYPDAGQRRQAADLVREVLPRLVSKSDLENLHLDGVWVGDLIYDTYLRRFSRPTIDLRSPEFLAFFRESVELFVYWNDFFAQHQVKGLNVSHCVYNLAMPLRIAVQRSVPSFQASSTHLYRLHRDNYFAYNDFHYFPERFEKLPAEVREWGLEEARRRIERRFAGEVGVDMSYSTKSAYGNARHDRLLRESPRKKILVATHCFFDSPHSYGKNVFPDFYEWLNFLGEISEQTDYDWYIKTHPDYLPGTRQIIEDFIRRFPRFSLLPADASHLQIIAEGINFALTVYGTIGFEYAALGIPVINNSPNNPHIAYNFNIHTRTLEEYRRVLLSLDSLQFSINRDEVFQYYFMRHIFNTNDLFFDRFADVVEKLGGYRQQFLPEVYREWLAGWSEEKHSEIISGLRTFVASGDFRMDYRHLGREFVLESVEEAK</sequence>
<dbReference type="AlphaFoldDB" id="G8QLG9"/>
<dbReference type="STRING" id="640081.Dsui_0074"/>
<name>G8QLG9_AZOOP</name>
<dbReference type="eggNOG" id="COG3563">
    <property type="taxonomic scope" value="Bacteria"/>
</dbReference>
<proteinExistence type="predicted"/>
<dbReference type="HOGENOM" id="CLU_512780_0_0_4"/>
<reference evidence="1 2" key="1">
    <citation type="journal article" date="2012" name="J. Bacteriol.">
        <title>Complete genome sequence of the anaerobic perchlorate-reducing bacterium Azospira suillum strain PS.</title>
        <authorList>
            <person name="Byrne-Bailey K.G."/>
            <person name="Coates J.D."/>
        </authorList>
    </citation>
    <scope>NUCLEOTIDE SEQUENCE [LARGE SCALE GENOMIC DNA]</scope>
    <source>
        <strain evidence="2">ATCC BAA-33 / DSM 13638 / PS</strain>
    </source>
</reference>
<dbReference type="EMBL" id="CP003153">
    <property type="protein sequence ID" value="AEV24498.1"/>
    <property type="molecule type" value="Genomic_DNA"/>
</dbReference>
<accession>G8QLG9</accession>
<gene>
    <name evidence="1" type="ordered locus">Dsui_0074</name>
</gene>
<evidence type="ECO:0000313" key="1">
    <source>
        <dbReference type="EMBL" id="AEV24498.1"/>
    </source>
</evidence>